<reference evidence="8 9" key="1">
    <citation type="submission" date="2023-01" db="EMBL/GenBank/DDBJ databases">
        <authorList>
            <person name="Kreplak J."/>
        </authorList>
    </citation>
    <scope>NUCLEOTIDE SEQUENCE [LARGE SCALE GENOMIC DNA]</scope>
</reference>
<dbReference type="EMBL" id="OX451741">
    <property type="protein sequence ID" value="CAI8618235.1"/>
    <property type="molecule type" value="Genomic_DNA"/>
</dbReference>
<dbReference type="Proteomes" id="UP001157006">
    <property type="component" value="Chromosome 6"/>
</dbReference>
<evidence type="ECO:0000256" key="3">
    <source>
        <dbReference type="ARBA" id="ARBA00022525"/>
    </source>
</evidence>
<dbReference type="GO" id="GO:0005179">
    <property type="term" value="F:hormone activity"/>
    <property type="evidence" value="ECO:0007669"/>
    <property type="project" value="UniProtKB-KW"/>
</dbReference>
<gene>
    <name evidence="8" type="ORF">VFH_VI113720</name>
</gene>
<feature type="signal peptide" evidence="7">
    <location>
        <begin position="1"/>
        <end position="22"/>
    </location>
</feature>
<evidence type="ECO:0000256" key="4">
    <source>
        <dbReference type="ARBA" id="ARBA00022702"/>
    </source>
</evidence>
<evidence type="ECO:0000256" key="2">
    <source>
        <dbReference type="ARBA" id="ARBA00009178"/>
    </source>
</evidence>
<name>A0AAV1B6T5_VICFA</name>
<sequence length="111" mass="12653">MTNIRPWLAVLVLVMAIIMVAAKASDVHEFSFHNTASVGDLVGEDNEMMMDSESNRRTLAGRKRYISYGALRANQIPCGRRGQSYYDCQRRKQANPYRRGCNRITHCARNT</sequence>
<dbReference type="PANTHER" id="PTHR33136:SF89">
    <property type="entry name" value="PROTEIN RALF-LIKE 19"/>
    <property type="match status" value="1"/>
</dbReference>
<accession>A0AAV1B6T5</accession>
<evidence type="ECO:0000313" key="9">
    <source>
        <dbReference type="Proteomes" id="UP001157006"/>
    </source>
</evidence>
<keyword evidence="3" id="KW-0964">Secreted</keyword>
<keyword evidence="4" id="KW-0372">Hormone</keyword>
<feature type="chain" id="PRO_5043673396" description="Rapid ALkalinization Factor" evidence="7">
    <location>
        <begin position="23"/>
        <end position="111"/>
    </location>
</feature>
<evidence type="ECO:0000256" key="1">
    <source>
        <dbReference type="ARBA" id="ARBA00004613"/>
    </source>
</evidence>
<dbReference type="GO" id="GO:0019722">
    <property type="term" value="P:calcium-mediated signaling"/>
    <property type="evidence" value="ECO:0007669"/>
    <property type="project" value="TreeGrafter"/>
</dbReference>
<proteinExistence type="inferred from homology"/>
<keyword evidence="9" id="KW-1185">Reference proteome</keyword>
<dbReference type="GO" id="GO:0009506">
    <property type="term" value="C:plasmodesma"/>
    <property type="evidence" value="ECO:0007669"/>
    <property type="project" value="TreeGrafter"/>
</dbReference>
<evidence type="ECO:0000256" key="6">
    <source>
        <dbReference type="ARBA" id="ARBA00023157"/>
    </source>
</evidence>
<organism evidence="8 9">
    <name type="scientific">Vicia faba</name>
    <name type="common">Broad bean</name>
    <name type="synonym">Faba vulgaris</name>
    <dbReference type="NCBI Taxonomy" id="3906"/>
    <lineage>
        <taxon>Eukaryota</taxon>
        <taxon>Viridiplantae</taxon>
        <taxon>Streptophyta</taxon>
        <taxon>Embryophyta</taxon>
        <taxon>Tracheophyta</taxon>
        <taxon>Spermatophyta</taxon>
        <taxon>Magnoliopsida</taxon>
        <taxon>eudicotyledons</taxon>
        <taxon>Gunneridae</taxon>
        <taxon>Pentapetalae</taxon>
        <taxon>rosids</taxon>
        <taxon>fabids</taxon>
        <taxon>Fabales</taxon>
        <taxon>Fabaceae</taxon>
        <taxon>Papilionoideae</taxon>
        <taxon>50 kb inversion clade</taxon>
        <taxon>NPAAA clade</taxon>
        <taxon>Hologalegina</taxon>
        <taxon>IRL clade</taxon>
        <taxon>Fabeae</taxon>
        <taxon>Vicia</taxon>
    </lineage>
</organism>
<comment type="similarity">
    <text evidence="2">Belongs to the plant rapid alkalinization factor (RALF) family.</text>
</comment>
<dbReference type="Pfam" id="PF05498">
    <property type="entry name" value="RALF"/>
    <property type="match status" value="1"/>
</dbReference>
<evidence type="ECO:0008006" key="10">
    <source>
        <dbReference type="Google" id="ProtNLM"/>
    </source>
</evidence>
<comment type="subcellular location">
    <subcellularLocation>
        <location evidence="1">Secreted</location>
    </subcellularLocation>
</comment>
<dbReference type="GO" id="GO:0040008">
    <property type="term" value="P:regulation of growth"/>
    <property type="evidence" value="ECO:0007669"/>
    <property type="project" value="UniProtKB-ARBA"/>
</dbReference>
<evidence type="ECO:0000256" key="7">
    <source>
        <dbReference type="SAM" id="SignalP"/>
    </source>
</evidence>
<dbReference type="InterPro" id="IPR008801">
    <property type="entry name" value="RALF"/>
</dbReference>
<keyword evidence="5 7" id="KW-0732">Signal</keyword>
<dbReference type="AlphaFoldDB" id="A0AAV1B6T5"/>
<dbReference type="PANTHER" id="PTHR33136">
    <property type="entry name" value="RAPID ALKALINIZATION FACTOR-LIKE"/>
    <property type="match status" value="1"/>
</dbReference>
<dbReference type="GO" id="GO:0005576">
    <property type="term" value="C:extracellular region"/>
    <property type="evidence" value="ECO:0007669"/>
    <property type="project" value="UniProtKB-SubCell"/>
</dbReference>
<keyword evidence="6" id="KW-1015">Disulfide bond</keyword>
<protein>
    <recommendedName>
        <fullName evidence="10">Rapid ALkalinization Factor</fullName>
    </recommendedName>
</protein>
<evidence type="ECO:0000313" key="8">
    <source>
        <dbReference type="EMBL" id="CAI8618235.1"/>
    </source>
</evidence>
<evidence type="ECO:0000256" key="5">
    <source>
        <dbReference type="ARBA" id="ARBA00022729"/>
    </source>
</evidence>